<feature type="domain" description="STAS" evidence="1">
    <location>
        <begin position="2"/>
        <end position="111"/>
    </location>
</feature>
<dbReference type="InterPro" id="IPR036513">
    <property type="entry name" value="STAS_dom_sf"/>
</dbReference>
<dbReference type="GeneID" id="95772268"/>
<evidence type="ECO:0000259" key="1">
    <source>
        <dbReference type="PROSITE" id="PS50801"/>
    </source>
</evidence>
<dbReference type="PROSITE" id="PS50801">
    <property type="entry name" value="STAS"/>
    <property type="match status" value="1"/>
</dbReference>
<dbReference type="PANTHER" id="PTHR33495:SF2">
    <property type="entry name" value="ANTI-SIGMA FACTOR ANTAGONIST TM_1081-RELATED"/>
    <property type="match status" value="1"/>
</dbReference>
<dbReference type="Pfam" id="PF01740">
    <property type="entry name" value="STAS"/>
    <property type="match status" value="1"/>
</dbReference>
<dbReference type="Proteomes" id="UP000305131">
    <property type="component" value="Unassembled WGS sequence"/>
</dbReference>
<dbReference type="EMBL" id="VAUP01000005">
    <property type="protein sequence ID" value="TLX44618.1"/>
    <property type="molecule type" value="Genomic_DNA"/>
</dbReference>
<sequence length="123" mass="13131">MLDIKHATLGDILTVNLTGQLNTLGCGQLGEVLDGWLATGGSNTLIDFAGVTYINSSGLRLLWRHHSLVSSKDGLVVFSSVHYTIFQVFDISGLAHLFQFANTFDEALGRFQPPSADAPAAPA</sequence>
<evidence type="ECO:0000313" key="3">
    <source>
        <dbReference type="Proteomes" id="UP000305131"/>
    </source>
</evidence>
<proteinExistence type="predicted"/>
<dbReference type="SUPFAM" id="SSF52091">
    <property type="entry name" value="SpoIIaa-like"/>
    <property type="match status" value="1"/>
</dbReference>
<dbReference type="OrthoDB" id="280847at2"/>
<dbReference type="PANTHER" id="PTHR33495">
    <property type="entry name" value="ANTI-SIGMA FACTOR ANTAGONIST TM_1081-RELATED-RELATED"/>
    <property type="match status" value="1"/>
</dbReference>
<dbReference type="AlphaFoldDB" id="A0A6C1KJY2"/>
<evidence type="ECO:0000313" key="2">
    <source>
        <dbReference type="EMBL" id="TLX44618.1"/>
    </source>
</evidence>
<dbReference type="Gene3D" id="3.30.750.24">
    <property type="entry name" value="STAS domain"/>
    <property type="match status" value="1"/>
</dbReference>
<organism evidence="2 3">
    <name type="scientific">Xanthobacter autotrophicus</name>
    <dbReference type="NCBI Taxonomy" id="280"/>
    <lineage>
        <taxon>Bacteria</taxon>
        <taxon>Pseudomonadati</taxon>
        <taxon>Pseudomonadota</taxon>
        <taxon>Alphaproteobacteria</taxon>
        <taxon>Hyphomicrobiales</taxon>
        <taxon>Xanthobacteraceae</taxon>
        <taxon>Xanthobacter</taxon>
    </lineage>
</organism>
<dbReference type="RefSeq" id="WP_138397895.1">
    <property type="nucleotide sequence ID" value="NZ_JBAFVI010000011.1"/>
</dbReference>
<protein>
    <submittedName>
        <fullName evidence="2">STAS domain-containing protein</fullName>
    </submittedName>
</protein>
<comment type="caution">
    <text evidence="2">The sequence shown here is derived from an EMBL/GenBank/DDBJ whole genome shotgun (WGS) entry which is preliminary data.</text>
</comment>
<accession>A0A6C1KJY2</accession>
<name>A0A6C1KJY2_XANAU</name>
<reference evidence="2 3" key="1">
    <citation type="submission" date="2019-05" db="EMBL/GenBank/DDBJ databases">
        <authorList>
            <person name="Zhou X."/>
        </authorList>
    </citation>
    <scope>NUCLEOTIDE SEQUENCE [LARGE SCALE GENOMIC DNA]</scope>
    <source>
        <strain evidence="2 3">DSM 432</strain>
    </source>
</reference>
<dbReference type="CDD" id="cd07043">
    <property type="entry name" value="STAS_anti-anti-sigma_factors"/>
    <property type="match status" value="1"/>
</dbReference>
<dbReference type="InterPro" id="IPR002645">
    <property type="entry name" value="STAS_dom"/>
</dbReference>
<gene>
    <name evidence="2" type="ORF">FBQ73_02195</name>
</gene>
<dbReference type="GO" id="GO:0043856">
    <property type="term" value="F:anti-sigma factor antagonist activity"/>
    <property type="evidence" value="ECO:0007669"/>
    <property type="project" value="TreeGrafter"/>
</dbReference>